<dbReference type="RefSeq" id="WP_369611480.1">
    <property type="nucleotide sequence ID" value="NZ_AP031322.1"/>
</dbReference>
<name>A0AAT9GR03_9CREN</name>
<dbReference type="KEGG" id="sjv:SJAV_12770"/>
<organism evidence="1">
    <name type="scientific">Sulfurisphaera javensis</name>
    <dbReference type="NCBI Taxonomy" id="2049879"/>
    <lineage>
        <taxon>Archaea</taxon>
        <taxon>Thermoproteota</taxon>
        <taxon>Thermoprotei</taxon>
        <taxon>Sulfolobales</taxon>
        <taxon>Sulfolobaceae</taxon>
        <taxon>Sulfurisphaera</taxon>
    </lineage>
</organism>
<dbReference type="InterPro" id="IPR036974">
    <property type="entry name" value="PUA_sf"/>
</dbReference>
<sequence length="175" mass="20667">MQDNKRIIAEKISLNRILNYINKIFERYKCEKEYSFLENKEIFMFKSKYSIVEIIDKSINTDIFLLELNKINMFPYSLGEPILMITESGNVKPLLPLSRYLIKICKNKIVLNEKMSEIITYGKPITIVNKEIEEKHYLAINKYGEFIAYVTVKKENNKVKIIPELDIGWYLRKGG</sequence>
<dbReference type="EMBL" id="AP031322">
    <property type="protein sequence ID" value="BFH73333.1"/>
    <property type="molecule type" value="Genomic_DNA"/>
</dbReference>
<dbReference type="AlphaFoldDB" id="A0AAT9GR03"/>
<accession>A0AAT9GR03</accession>
<evidence type="ECO:0000313" key="1">
    <source>
        <dbReference type="EMBL" id="BFH73333.1"/>
    </source>
</evidence>
<reference evidence="1" key="1">
    <citation type="submission" date="2024-03" db="EMBL/GenBank/DDBJ databases">
        <title>Complete genome sequence of Sulfurisphaera javensis strain KD-1.</title>
        <authorList>
            <person name="Sakai H."/>
            <person name="Nur N."/>
            <person name="Suwanto A."/>
            <person name="Kurosawa N."/>
        </authorList>
    </citation>
    <scope>NUCLEOTIDE SEQUENCE</scope>
    <source>
        <strain evidence="1">KD-1</strain>
    </source>
</reference>
<dbReference type="GeneID" id="92354215"/>
<dbReference type="GO" id="GO:0003723">
    <property type="term" value="F:RNA binding"/>
    <property type="evidence" value="ECO:0007669"/>
    <property type="project" value="InterPro"/>
</dbReference>
<protein>
    <submittedName>
        <fullName evidence="1">Uncharacterized protein</fullName>
    </submittedName>
</protein>
<gene>
    <name evidence="1" type="ORF">SJAV_12770</name>
</gene>
<dbReference type="Gene3D" id="2.30.130.10">
    <property type="entry name" value="PUA domain"/>
    <property type="match status" value="1"/>
</dbReference>
<proteinExistence type="predicted"/>